<feature type="transmembrane region" description="Helical" evidence="13">
    <location>
        <begin position="128"/>
        <end position="146"/>
    </location>
</feature>
<evidence type="ECO:0000256" key="2">
    <source>
        <dbReference type="ARBA" id="ARBA00004651"/>
    </source>
</evidence>
<name>A0AA45WLR5_9AQUI</name>
<protein>
    <submittedName>
        <fullName evidence="15">Zn-dependent protease (Includes SpoIVFB)</fullName>
    </submittedName>
</protein>
<keyword evidence="6 13" id="KW-0812">Transmembrane</keyword>
<keyword evidence="4" id="KW-1003">Cell membrane</keyword>
<dbReference type="CDD" id="cd06158">
    <property type="entry name" value="S2P-M50_like_1"/>
    <property type="match status" value="1"/>
</dbReference>
<keyword evidence="7" id="KW-0479">Metal-binding</keyword>
<dbReference type="PANTHER" id="PTHR35864">
    <property type="entry name" value="ZINC METALLOPROTEASE MJ0611-RELATED"/>
    <property type="match status" value="1"/>
</dbReference>
<dbReference type="Pfam" id="PF02163">
    <property type="entry name" value="Peptidase_M50"/>
    <property type="match status" value="1"/>
</dbReference>
<organism evidence="15 16">
    <name type="scientific">Venenivibrio stagnispumantis</name>
    <dbReference type="NCBI Taxonomy" id="407998"/>
    <lineage>
        <taxon>Bacteria</taxon>
        <taxon>Pseudomonadati</taxon>
        <taxon>Aquificota</taxon>
        <taxon>Aquificia</taxon>
        <taxon>Aquificales</taxon>
        <taxon>Hydrogenothermaceae</taxon>
        <taxon>Venenivibrio</taxon>
    </lineage>
</organism>
<dbReference type="InterPro" id="IPR044537">
    <property type="entry name" value="Rip2-like"/>
</dbReference>
<comment type="subcellular location">
    <subcellularLocation>
        <location evidence="2">Cell membrane</location>
        <topology evidence="2">Multi-pass membrane protein</topology>
    </subcellularLocation>
</comment>
<gene>
    <name evidence="15" type="ORF">SAMN06264868_10931</name>
</gene>
<accession>A0AA45WLR5</accession>
<feature type="transmembrane region" description="Helical" evidence="13">
    <location>
        <begin position="193"/>
        <end position="215"/>
    </location>
</feature>
<feature type="transmembrane region" description="Helical" evidence="13">
    <location>
        <begin position="94"/>
        <end position="116"/>
    </location>
</feature>
<evidence type="ECO:0000256" key="13">
    <source>
        <dbReference type="SAM" id="Phobius"/>
    </source>
</evidence>
<evidence type="ECO:0000259" key="14">
    <source>
        <dbReference type="Pfam" id="PF02163"/>
    </source>
</evidence>
<keyword evidence="9" id="KW-0862">Zinc</keyword>
<evidence type="ECO:0000313" key="16">
    <source>
        <dbReference type="Proteomes" id="UP001157947"/>
    </source>
</evidence>
<dbReference type="InterPro" id="IPR008915">
    <property type="entry name" value="Peptidase_M50"/>
</dbReference>
<evidence type="ECO:0000256" key="12">
    <source>
        <dbReference type="ARBA" id="ARBA00023136"/>
    </source>
</evidence>
<evidence type="ECO:0000256" key="1">
    <source>
        <dbReference type="ARBA" id="ARBA00001947"/>
    </source>
</evidence>
<dbReference type="AlphaFoldDB" id="A0AA45WLR5"/>
<dbReference type="PANTHER" id="PTHR35864:SF1">
    <property type="entry name" value="ZINC METALLOPROTEASE YWHC-RELATED"/>
    <property type="match status" value="1"/>
</dbReference>
<keyword evidence="5 15" id="KW-0645">Protease</keyword>
<feature type="domain" description="Peptidase M50" evidence="14">
    <location>
        <begin position="11"/>
        <end position="200"/>
    </location>
</feature>
<comment type="similarity">
    <text evidence="3">Belongs to the peptidase M50B family.</text>
</comment>
<dbReference type="GO" id="GO:0005886">
    <property type="term" value="C:plasma membrane"/>
    <property type="evidence" value="ECO:0007669"/>
    <property type="project" value="UniProtKB-SubCell"/>
</dbReference>
<comment type="caution">
    <text evidence="15">The sequence shown here is derived from an EMBL/GenBank/DDBJ whole genome shotgun (WGS) entry which is preliminary data.</text>
</comment>
<keyword evidence="16" id="KW-1185">Reference proteome</keyword>
<evidence type="ECO:0000256" key="5">
    <source>
        <dbReference type="ARBA" id="ARBA00022670"/>
    </source>
</evidence>
<keyword evidence="12 13" id="KW-0472">Membrane</keyword>
<dbReference type="Proteomes" id="UP001157947">
    <property type="component" value="Unassembled WGS sequence"/>
</dbReference>
<dbReference type="GO" id="GO:0046872">
    <property type="term" value="F:metal ion binding"/>
    <property type="evidence" value="ECO:0007669"/>
    <property type="project" value="UniProtKB-KW"/>
</dbReference>
<evidence type="ECO:0000256" key="4">
    <source>
        <dbReference type="ARBA" id="ARBA00022475"/>
    </source>
</evidence>
<dbReference type="GO" id="GO:0008237">
    <property type="term" value="F:metallopeptidase activity"/>
    <property type="evidence" value="ECO:0007669"/>
    <property type="project" value="UniProtKB-KW"/>
</dbReference>
<evidence type="ECO:0000256" key="7">
    <source>
        <dbReference type="ARBA" id="ARBA00022723"/>
    </source>
</evidence>
<reference evidence="15" key="1">
    <citation type="submission" date="2017-05" db="EMBL/GenBank/DDBJ databases">
        <authorList>
            <person name="Varghese N."/>
            <person name="Submissions S."/>
        </authorList>
    </citation>
    <scope>NUCLEOTIDE SEQUENCE</scope>
    <source>
        <strain evidence="15">DSM 18763</strain>
    </source>
</reference>
<dbReference type="GO" id="GO:0006508">
    <property type="term" value="P:proteolysis"/>
    <property type="evidence" value="ECO:0007669"/>
    <property type="project" value="UniProtKB-KW"/>
</dbReference>
<feature type="transmembrane region" description="Helical" evidence="13">
    <location>
        <begin position="152"/>
        <end position="172"/>
    </location>
</feature>
<evidence type="ECO:0000256" key="6">
    <source>
        <dbReference type="ARBA" id="ARBA00022692"/>
    </source>
</evidence>
<evidence type="ECO:0000256" key="10">
    <source>
        <dbReference type="ARBA" id="ARBA00022989"/>
    </source>
</evidence>
<feature type="transmembrane region" description="Helical" evidence="13">
    <location>
        <begin position="51"/>
        <end position="74"/>
    </location>
</feature>
<evidence type="ECO:0000256" key="8">
    <source>
        <dbReference type="ARBA" id="ARBA00022801"/>
    </source>
</evidence>
<evidence type="ECO:0000256" key="9">
    <source>
        <dbReference type="ARBA" id="ARBA00022833"/>
    </source>
</evidence>
<evidence type="ECO:0000256" key="3">
    <source>
        <dbReference type="ARBA" id="ARBA00007931"/>
    </source>
</evidence>
<keyword evidence="8" id="KW-0378">Hydrolase</keyword>
<comment type="cofactor">
    <cofactor evidence="1">
        <name>Zn(2+)</name>
        <dbReference type="ChEBI" id="CHEBI:29105"/>
    </cofactor>
</comment>
<keyword evidence="10 13" id="KW-1133">Transmembrane helix</keyword>
<feature type="transmembrane region" description="Helical" evidence="13">
    <location>
        <begin position="6"/>
        <end position="30"/>
    </location>
</feature>
<dbReference type="InterPro" id="IPR052348">
    <property type="entry name" value="Metallopeptidase_M50B"/>
</dbReference>
<evidence type="ECO:0000256" key="11">
    <source>
        <dbReference type="ARBA" id="ARBA00023049"/>
    </source>
</evidence>
<proteinExistence type="inferred from homology"/>
<sequence length="223" mass="24897">MDNIINVIFMLPALLVAVIFHEVAHGYIAYKFGDNTAKLEGRLTINPIPHIDPLGSIILPVLLLAAGSPFLFGWAKPVPINPFNFKKIDIRKGMAITALAGPITNFTLAVIFAFLLKSFKNQEFIASLISIFGTGIIESIVLPILIFLKYAVMVNLILFIFNILPIPPLDGGRVIMSLVSPELERKLEPLEQYGFFIIILLLFLGIINKIIFPIYEFFMNILI</sequence>
<dbReference type="RefSeq" id="WP_265134417.1">
    <property type="nucleotide sequence ID" value="NZ_FXTX01000009.1"/>
</dbReference>
<keyword evidence="11" id="KW-0482">Metalloprotease</keyword>
<evidence type="ECO:0000313" key="15">
    <source>
        <dbReference type="EMBL" id="SMP12019.1"/>
    </source>
</evidence>
<dbReference type="EMBL" id="FXTX01000009">
    <property type="protein sequence ID" value="SMP12019.1"/>
    <property type="molecule type" value="Genomic_DNA"/>
</dbReference>